<reference evidence="2" key="1">
    <citation type="submission" date="2017-02" db="EMBL/GenBank/DDBJ databases">
        <authorList>
            <person name="Varghese N."/>
            <person name="Submissions S."/>
        </authorList>
    </citation>
    <scope>NUCLEOTIDE SEQUENCE [LARGE SCALE GENOMIC DNA]</scope>
    <source>
        <strain evidence="2">ATCC 27094</strain>
    </source>
</reference>
<dbReference type="Proteomes" id="UP000190092">
    <property type="component" value="Unassembled WGS sequence"/>
</dbReference>
<name>A0A1T4NJR1_9HYPH</name>
<keyword evidence="2" id="KW-1185">Reference proteome</keyword>
<accession>A0A1T4NJR1</accession>
<organism evidence="1 2">
    <name type="scientific">Enhydrobacter aerosaccus</name>
    <dbReference type="NCBI Taxonomy" id="225324"/>
    <lineage>
        <taxon>Bacteria</taxon>
        <taxon>Pseudomonadati</taxon>
        <taxon>Pseudomonadota</taxon>
        <taxon>Alphaproteobacteria</taxon>
        <taxon>Hyphomicrobiales</taxon>
        <taxon>Enhydrobacter</taxon>
    </lineage>
</organism>
<dbReference type="EMBL" id="FUWJ01000002">
    <property type="protein sequence ID" value="SJZ79363.1"/>
    <property type="molecule type" value="Genomic_DNA"/>
</dbReference>
<dbReference type="AlphaFoldDB" id="A0A1T4NJR1"/>
<evidence type="ECO:0000313" key="2">
    <source>
        <dbReference type="Proteomes" id="UP000190092"/>
    </source>
</evidence>
<proteinExistence type="predicted"/>
<sequence>MRVLGLGSCRIHEPLMDAEQRGEIDYVNRGFKRRHAIFLHDIHETIQFVRLARGDIVMPAEIRPFAYDHGLRLHDAMRLPLDQAEYVVVECCTDKHYEVAGWSLNVNEIHRHLVEPGGSAAREWWDLIDRSVRPSEALVQQVERELRAHWLGRWRLNDGHRQVLRELIFRYLSASEIAEGLAQLRTLLGRPFLVVPHVVVRLPDGRFLGERLQHVEKTIEAARIAGLPVLEPRTFVERDGQARALDKGGTDFHHYAAAYLPVVGREILEALRRNRQS</sequence>
<dbReference type="STRING" id="225324.SAMN02745126_02314"/>
<protein>
    <submittedName>
        <fullName evidence="1">Uncharacterized protein</fullName>
    </submittedName>
</protein>
<evidence type="ECO:0000313" key="1">
    <source>
        <dbReference type="EMBL" id="SJZ79363.1"/>
    </source>
</evidence>
<gene>
    <name evidence="1" type="ORF">SAMN02745126_02314</name>
</gene>